<feature type="transmembrane region" description="Helical" evidence="11">
    <location>
        <begin position="218"/>
        <end position="238"/>
    </location>
</feature>
<organism evidence="14 15">
    <name type="scientific">Diploptera punctata</name>
    <name type="common">Pacific beetle cockroach</name>
    <dbReference type="NCBI Taxonomy" id="6984"/>
    <lineage>
        <taxon>Eukaryota</taxon>
        <taxon>Metazoa</taxon>
        <taxon>Ecdysozoa</taxon>
        <taxon>Arthropoda</taxon>
        <taxon>Hexapoda</taxon>
        <taxon>Insecta</taxon>
        <taxon>Pterygota</taxon>
        <taxon>Neoptera</taxon>
        <taxon>Polyneoptera</taxon>
        <taxon>Dictyoptera</taxon>
        <taxon>Blattodea</taxon>
        <taxon>Blaberoidea</taxon>
        <taxon>Blaberidae</taxon>
        <taxon>Diplopterinae</taxon>
        <taxon>Diploptera</taxon>
    </lineage>
</organism>
<sequence>MENTSVLYSYQIKASHRCNRWTQHESSYEQESPWCPAEFDGLICWPPTERGYSTSQPCPGIGYEHVNRTCGSDASWESLNHTTCGLDTDALTEMRRQLSKTQDHHSASTNPNIQFIMKLMEECRYKKEHTTPPEGLHCPLTFDGLSCWNYTPAGETAFLPCPSFMAGFDPRRFAFRHCMEDGRWYRHPESANSGLGWSNYTTCVDMEDLEFRQIVNTLYVTGYSISVVALCLSLVIFFSFRSLKCTRIAIHIQLFLSFASNNIMWLVWYRDVVDDPTVVKDNGIWCQALHVLLQYLMVANYMWMFCEGLHLHLALVVVFVKERIVMRWFHVTGWGLPLVLTAIYAGVRGSSPEDSQLCWMEDSHTQWILTAPVLISMVASTVFLVNVVRVLLTKLHGASASPAPAGMRKAVRATLILIPLFGIHHILLPFRPEPGQPGEHIYQIFSAVVVSLQGFCVSCLFCFANVDVHCAVLPLLKRMCPFIWSNVTVESVTQSRDLCGV</sequence>
<comment type="caution">
    <text evidence="14">The sequence shown here is derived from an EMBL/GenBank/DDBJ whole genome shotgun (WGS) entry which is preliminary data.</text>
</comment>
<dbReference type="GO" id="GO:0007188">
    <property type="term" value="P:adenylate cyclase-modulating G protein-coupled receptor signaling pathway"/>
    <property type="evidence" value="ECO:0007669"/>
    <property type="project" value="TreeGrafter"/>
</dbReference>
<dbReference type="InterPro" id="IPR036445">
    <property type="entry name" value="GPCR_2_extracell_dom_sf"/>
</dbReference>
<keyword evidence="7 11" id="KW-0472">Membrane</keyword>
<evidence type="ECO:0000256" key="4">
    <source>
        <dbReference type="ARBA" id="ARBA00022692"/>
    </source>
</evidence>
<feature type="domain" description="G-protein coupled receptors family 2 profile 2" evidence="13">
    <location>
        <begin position="215"/>
        <end position="465"/>
    </location>
</feature>
<dbReference type="InterPro" id="IPR017981">
    <property type="entry name" value="GPCR_2-like_7TM"/>
</dbReference>
<feature type="domain" description="G-protein coupled receptors family 2 profile 1" evidence="12">
    <location>
        <begin position="122"/>
        <end position="207"/>
    </location>
</feature>
<dbReference type="Gene3D" id="1.20.1070.10">
    <property type="entry name" value="Rhodopsin 7-helix transmembrane proteins"/>
    <property type="match status" value="1"/>
</dbReference>
<dbReference type="Pfam" id="PF02793">
    <property type="entry name" value="HRM"/>
    <property type="match status" value="2"/>
</dbReference>
<keyword evidence="3" id="KW-1003">Cell membrane</keyword>
<comment type="subcellular location">
    <subcellularLocation>
        <location evidence="1">Cell membrane</location>
        <topology evidence="1">Multi-pass membrane protein</topology>
    </subcellularLocation>
</comment>
<dbReference type="GO" id="GO:0008528">
    <property type="term" value="F:G protein-coupled peptide receptor activity"/>
    <property type="evidence" value="ECO:0007669"/>
    <property type="project" value="TreeGrafter"/>
</dbReference>
<comment type="similarity">
    <text evidence="2">Belongs to the G-protein coupled receptor 2 family.</text>
</comment>
<keyword evidence="9" id="KW-0325">Glycoprotein</keyword>
<feature type="transmembrane region" description="Helical" evidence="11">
    <location>
        <begin position="413"/>
        <end position="430"/>
    </location>
</feature>
<evidence type="ECO:0000256" key="8">
    <source>
        <dbReference type="ARBA" id="ARBA00023170"/>
    </source>
</evidence>
<keyword evidence="15" id="KW-1185">Reference proteome</keyword>
<accession>A0AAD7ZYX3</accession>
<dbReference type="Pfam" id="PF00002">
    <property type="entry name" value="7tm_2"/>
    <property type="match status" value="1"/>
</dbReference>
<dbReference type="SUPFAM" id="SSF111418">
    <property type="entry name" value="Hormone receptor domain"/>
    <property type="match status" value="2"/>
</dbReference>
<protein>
    <recommendedName>
        <fullName evidence="16">Calcitonin receptor</fullName>
    </recommendedName>
</protein>
<dbReference type="InterPro" id="IPR017983">
    <property type="entry name" value="GPCR_2_secretin-like_CS"/>
</dbReference>
<dbReference type="PANTHER" id="PTHR45620:SF43">
    <property type="entry name" value="HECTOR, ISOFORM A"/>
    <property type="match status" value="1"/>
</dbReference>
<dbReference type="EMBL" id="JASPKZ010004938">
    <property type="protein sequence ID" value="KAJ9589475.1"/>
    <property type="molecule type" value="Genomic_DNA"/>
</dbReference>
<feature type="domain" description="G-protein coupled receptors family 2 profile 1" evidence="12">
    <location>
        <begin position="17"/>
        <end position="88"/>
    </location>
</feature>
<evidence type="ECO:0008006" key="16">
    <source>
        <dbReference type="Google" id="ProtNLM"/>
    </source>
</evidence>
<dbReference type="CDD" id="cd15260">
    <property type="entry name" value="7tmB1_NPR_B4_insect-like"/>
    <property type="match status" value="1"/>
</dbReference>
<dbReference type="SMART" id="SM00008">
    <property type="entry name" value="HormR"/>
    <property type="match status" value="2"/>
</dbReference>
<dbReference type="PROSITE" id="PS50261">
    <property type="entry name" value="G_PROTEIN_RECEP_F2_4"/>
    <property type="match status" value="1"/>
</dbReference>
<dbReference type="Proteomes" id="UP001233999">
    <property type="component" value="Unassembled WGS sequence"/>
</dbReference>
<dbReference type="Gene3D" id="4.10.1240.10">
    <property type="entry name" value="GPCR, family 2, extracellular hormone receptor domain"/>
    <property type="match status" value="2"/>
</dbReference>
<dbReference type="GO" id="GO:0007166">
    <property type="term" value="P:cell surface receptor signaling pathway"/>
    <property type="evidence" value="ECO:0007669"/>
    <property type="project" value="InterPro"/>
</dbReference>
<feature type="transmembrane region" description="Helical" evidence="11">
    <location>
        <begin position="442"/>
        <end position="468"/>
    </location>
</feature>
<reference evidence="14" key="1">
    <citation type="journal article" date="2023" name="IScience">
        <title>Live-bearing cockroach genome reveals convergent evolutionary mechanisms linked to viviparity in insects and beyond.</title>
        <authorList>
            <person name="Fouks B."/>
            <person name="Harrison M.C."/>
            <person name="Mikhailova A.A."/>
            <person name="Marchal E."/>
            <person name="English S."/>
            <person name="Carruthers M."/>
            <person name="Jennings E.C."/>
            <person name="Chiamaka E.L."/>
            <person name="Frigard R.A."/>
            <person name="Pippel M."/>
            <person name="Attardo G.M."/>
            <person name="Benoit J.B."/>
            <person name="Bornberg-Bauer E."/>
            <person name="Tobe S.S."/>
        </authorList>
    </citation>
    <scope>NUCLEOTIDE SEQUENCE</scope>
    <source>
        <strain evidence="14">Stay&amp;Tobe</strain>
    </source>
</reference>
<evidence type="ECO:0000256" key="9">
    <source>
        <dbReference type="ARBA" id="ARBA00023180"/>
    </source>
</evidence>
<dbReference type="InterPro" id="IPR050332">
    <property type="entry name" value="GPCR_2"/>
</dbReference>
<dbReference type="InterPro" id="IPR000832">
    <property type="entry name" value="GPCR_2_secretin-like"/>
</dbReference>
<feature type="transmembrane region" description="Helical" evidence="11">
    <location>
        <begin position="367"/>
        <end position="392"/>
    </location>
</feature>
<evidence type="ECO:0000313" key="15">
    <source>
        <dbReference type="Proteomes" id="UP001233999"/>
    </source>
</evidence>
<dbReference type="PROSITE" id="PS50227">
    <property type="entry name" value="G_PROTEIN_RECEP_F2_3"/>
    <property type="match status" value="2"/>
</dbReference>
<name>A0AAD7ZYX3_DIPPU</name>
<keyword evidence="6" id="KW-0297">G-protein coupled receptor</keyword>
<evidence type="ECO:0000256" key="1">
    <source>
        <dbReference type="ARBA" id="ARBA00004651"/>
    </source>
</evidence>
<evidence type="ECO:0000256" key="11">
    <source>
        <dbReference type="SAM" id="Phobius"/>
    </source>
</evidence>
<evidence type="ECO:0000256" key="7">
    <source>
        <dbReference type="ARBA" id="ARBA00023136"/>
    </source>
</evidence>
<feature type="transmembrane region" description="Helical" evidence="11">
    <location>
        <begin position="301"/>
        <end position="320"/>
    </location>
</feature>
<keyword evidence="5 11" id="KW-1133">Transmembrane helix</keyword>
<keyword evidence="10" id="KW-0807">Transducer</keyword>
<dbReference type="PANTHER" id="PTHR45620">
    <property type="entry name" value="PDF RECEPTOR-LIKE PROTEIN-RELATED"/>
    <property type="match status" value="1"/>
</dbReference>
<evidence type="ECO:0000256" key="10">
    <source>
        <dbReference type="ARBA" id="ARBA00023224"/>
    </source>
</evidence>
<evidence type="ECO:0000259" key="12">
    <source>
        <dbReference type="PROSITE" id="PS50227"/>
    </source>
</evidence>
<dbReference type="GO" id="GO:0005886">
    <property type="term" value="C:plasma membrane"/>
    <property type="evidence" value="ECO:0007669"/>
    <property type="project" value="UniProtKB-SubCell"/>
</dbReference>
<keyword evidence="8" id="KW-0675">Receptor</keyword>
<dbReference type="PRINTS" id="PR00249">
    <property type="entry name" value="GPCRSECRETIN"/>
</dbReference>
<feature type="transmembrane region" description="Helical" evidence="11">
    <location>
        <begin position="327"/>
        <end position="347"/>
    </location>
</feature>
<keyword evidence="4 11" id="KW-0812">Transmembrane</keyword>
<evidence type="ECO:0000256" key="2">
    <source>
        <dbReference type="ARBA" id="ARBA00005314"/>
    </source>
</evidence>
<evidence type="ECO:0000256" key="3">
    <source>
        <dbReference type="ARBA" id="ARBA00022475"/>
    </source>
</evidence>
<evidence type="ECO:0000313" key="14">
    <source>
        <dbReference type="EMBL" id="KAJ9589475.1"/>
    </source>
</evidence>
<feature type="transmembrane region" description="Helical" evidence="11">
    <location>
        <begin position="250"/>
        <end position="268"/>
    </location>
</feature>
<dbReference type="AlphaFoldDB" id="A0AAD7ZYX3"/>
<reference evidence="14" key="2">
    <citation type="submission" date="2023-05" db="EMBL/GenBank/DDBJ databases">
        <authorList>
            <person name="Fouks B."/>
        </authorList>
    </citation>
    <scope>NUCLEOTIDE SEQUENCE</scope>
    <source>
        <strain evidence="14">Stay&amp;Tobe</strain>
        <tissue evidence="14">Testes</tissue>
    </source>
</reference>
<evidence type="ECO:0000256" key="6">
    <source>
        <dbReference type="ARBA" id="ARBA00023040"/>
    </source>
</evidence>
<dbReference type="PROSITE" id="PS00649">
    <property type="entry name" value="G_PROTEIN_RECEP_F2_1"/>
    <property type="match status" value="1"/>
</dbReference>
<evidence type="ECO:0000256" key="5">
    <source>
        <dbReference type="ARBA" id="ARBA00022989"/>
    </source>
</evidence>
<gene>
    <name evidence="14" type="ORF">L9F63_017336</name>
</gene>
<evidence type="ECO:0000259" key="13">
    <source>
        <dbReference type="PROSITE" id="PS50261"/>
    </source>
</evidence>
<dbReference type="InterPro" id="IPR001879">
    <property type="entry name" value="GPCR_2_extracellular_dom"/>
</dbReference>
<proteinExistence type="inferred from homology"/>